<dbReference type="AlphaFoldDB" id="A0A4Y3R6R4"/>
<reference evidence="7 8" key="1">
    <citation type="submission" date="2019-06" db="EMBL/GenBank/DDBJ databases">
        <title>Whole genome shotgun sequence of Streptomyces cacaoi subsp. cacaoi NBRC 12748.</title>
        <authorList>
            <person name="Hosoyama A."/>
            <person name="Uohara A."/>
            <person name="Ohji S."/>
            <person name="Ichikawa N."/>
        </authorList>
    </citation>
    <scope>NUCLEOTIDE SEQUENCE [LARGE SCALE GENOMIC DNA]</scope>
    <source>
        <strain evidence="7 8">NBRC 12748</strain>
    </source>
</reference>
<evidence type="ECO:0000256" key="2">
    <source>
        <dbReference type="ARBA" id="ARBA00009348"/>
    </source>
</evidence>
<dbReference type="RefSeq" id="WP_051847081.1">
    <property type="nucleotide sequence ID" value="NZ_BJMM01000031.1"/>
</dbReference>
<evidence type="ECO:0000313" key="8">
    <source>
        <dbReference type="Proteomes" id="UP000319210"/>
    </source>
</evidence>
<evidence type="ECO:0000256" key="3">
    <source>
        <dbReference type="ARBA" id="ARBA00012733"/>
    </source>
</evidence>
<keyword evidence="8" id="KW-1185">Reference proteome</keyword>
<proteinExistence type="inferred from homology"/>
<organism evidence="7 8">
    <name type="scientific">Streptomyces cacaoi</name>
    <dbReference type="NCBI Taxonomy" id="1898"/>
    <lineage>
        <taxon>Bacteria</taxon>
        <taxon>Bacillati</taxon>
        <taxon>Actinomycetota</taxon>
        <taxon>Actinomycetes</taxon>
        <taxon>Kitasatosporales</taxon>
        <taxon>Streptomycetaceae</taxon>
        <taxon>Streptomyces</taxon>
    </lineage>
</organism>
<dbReference type="SUPFAM" id="SSF50939">
    <property type="entry name" value="Sialidases"/>
    <property type="match status" value="1"/>
</dbReference>
<dbReference type="EC" id="3.2.1.18" evidence="3"/>
<dbReference type="OrthoDB" id="7294637at2"/>
<dbReference type="GO" id="GO:0006689">
    <property type="term" value="P:ganglioside catabolic process"/>
    <property type="evidence" value="ECO:0007669"/>
    <property type="project" value="TreeGrafter"/>
</dbReference>
<feature type="domain" description="Sialidase" evidence="6">
    <location>
        <begin position="171"/>
        <end position="464"/>
    </location>
</feature>
<evidence type="ECO:0000259" key="5">
    <source>
        <dbReference type="Pfam" id="PF05506"/>
    </source>
</evidence>
<feature type="chain" id="PRO_5021405423" description="exo-alpha-sialidase" evidence="4">
    <location>
        <begin position="29"/>
        <end position="487"/>
    </location>
</feature>
<dbReference type="GO" id="GO:0005737">
    <property type="term" value="C:cytoplasm"/>
    <property type="evidence" value="ECO:0007669"/>
    <property type="project" value="TreeGrafter"/>
</dbReference>
<dbReference type="InterPro" id="IPR008475">
    <property type="entry name" value="PLipase_C_C"/>
</dbReference>
<accession>A0A4Y3R6R4</accession>
<feature type="signal peptide" evidence="4">
    <location>
        <begin position="1"/>
        <end position="28"/>
    </location>
</feature>
<dbReference type="CDD" id="cd15482">
    <property type="entry name" value="Sialidase_non-viral"/>
    <property type="match status" value="1"/>
</dbReference>
<evidence type="ECO:0000313" key="7">
    <source>
        <dbReference type="EMBL" id="GEB52433.1"/>
    </source>
</evidence>
<name>A0A4Y3R6R4_STRCI</name>
<evidence type="ECO:0000259" key="6">
    <source>
        <dbReference type="Pfam" id="PF13088"/>
    </source>
</evidence>
<dbReference type="GO" id="GO:0004308">
    <property type="term" value="F:exo-alpha-sialidase activity"/>
    <property type="evidence" value="ECO:0007669"/>
    <property type="project" value="UniProtKB-EC"/>
</dbReference>
<dbReference type="PROSITE" id="PS51318">
    <property type="entry name" value="TAT"/>
    <property type="match status" value="1"/>
</dbReference>
<evidence type="ECO:0000256" key="4">
    <source>
        <dbReference type="SAM" id="SignalP"/>
    </source>
</evidence>
<dbReference type="PANTHER" id="PTHR10628:SF30">
    <property type="entry name" value="EXO-ALPHA-SIALIDASE"/>
    <property type="match status" value="1"/>
</dbReference>
<dbReference type="Pfam" id="PF05506">
    <property type="entry name" value="PLipase_C_C"/>
    <property type="match status" value="1"/>
</dbReference>
<evidence type="ECO:0000256" key="1">
    <source>
        <dbReference type="ARBA" id="ARBA00000427"/>
    </source>
</evidence>
<dbReference type="PANTHER" id="PTHR10628">
    <property type="entry name" value="SIALIDASE"/>
    <property type="match status" value="1"/>
</dbReference>
<keyword evidence="4" id="KW-0732">Signal</keyword>
<comment type="catalytic activity">
    <reaction evidence="1">
        <text>Hydrolysis of alpha-(2-&gt;3)-, alpha-(2-&gt;6)-, alpha-(2-&gt;8)- glycosidic linkages of terminal sialic acid residues in oligosaccharides, glycoproteins, glycolipids, colominic acid and synthetic substrates.</text>
        <dbReference type="EC" id="3.2.1.18"/>
    </reaction>
</comment>
<comment type="caution">
    <text evidence="7">The sequence shown here is derived from an EMBL/GenBank/DDBJ whole genome shotgun (WGS) entry which is preliminary data.</text>
</comment>
<dbReference type="GO" id="GO:0009313">
    <property type="term" value="P:oligosaccharide catabolic process"/>
    <property type="evidence" value="ECO:0007669"/>
    <property type="project" value="TreeGrafter"/>
</dbReference>
<sequence length="487" mass="51061">MHAPRRRALAVCTVLAAAATALAPAAVAADGGAGAAAAPQLAARTAVHCSDGRLQLILENRSDSARTFTVTGPDGDHRYTREVPAGGSGQLEWTRPAGAHYTLETTAPGGFRRTESGTVDCGLAQGTPQLNTTRLFGTDTVFRGLLGADGKEYDGTAKSVRIPAMAVTNDGTILAAADARVDGSSDLPANIQVGLRRSTDNGATWSEPRIVAHAGSTDSGTGDSSLLVDRETGRVFLFYNHGRPGTGFFEENPADGGQRLMYMTSDDDGATWSEPVDVTPQVRQPDWKNQFASSGHGIQTDTGRLLQPVVHRDTKGTTRTGNLVSDDHGKTWRAGAAAGTDVNESKAVQRSTGEIVQNMRHNSGGARYYATSPDGEGPFTAMTRAAALPDPGNNGDEISFLEPAAGTPGRTRTALFSNTATTSGRNELTLRLSEDDGASWPRQAVVKSGPAGYSTLAVLRDGTIGDLYEVGDTGGIHFARLSRDHLD</sequence>
<dbReference type="InterPro" id="IPR006311">
    <property type="entry name" value="TAT_signal"/>
</dbReference>
<dbReference type="Gene3D" id="2.120.10.10">
    <property type="match status" value="1"/>
</dbReference>
<dbReference type="GO" id="GO:0004629">
    <property type="term" value="F:phospholipase C activity"/>
    <property type="evidence" value="ECO:0007669"/>
    <property type="project" value="InterPro"/>
</dbReference>
<dbReference type="EMBL" id="BJMM01000031">
    <property type="protein sequence ID" value="GEB52433.1"/>
    <property type="molecule type" value="Genomic_DNA"/>
</dbReference>
<dbReference type="InterPro" id="IPR026856">
    <property type="entry name" value="Sialidase_fam"/>
</dbReference>
<feature type="domain" description="Bacterial phospholipase C C-terminal" evidence="5">
    <location>
        <begin position="42"/>
        <end position="117"/>
    </location>
</feature>
<dbReference type="InterPro" id="IPR011040">
    <property type="entry name" value="Sialidase"/>
</dbReference>
<dbReference type="Proteomes" id="UP000319210">
    <property type="component" value="Unassembled WGS sequence"/>
</dbReference>
<dbReference type="GO" id="GO:0016020">
    <property type="term" value="C:membrane"/>
    <property type="evidence" value="ECO:0007669"/>
    <property type="project" value="TreeGrafter"/>
</dbReference>
<dbReference type="Pfam" id="PF13088">
    <property type="entry name" value="BNR_2"/>
    <property type="match status" value="1"/>
</dbReference>
<dbReference type="InterPro" id="IPR036278">
    <property type="entry name" value="Sialidase_sf"/>
</dbReference>
<gene>
    <name evidence="7" type="ORF">SCA03_49840</name>
</gene>
<comment type="similarity">
    <text evidence="2">Belongs to the glycosyl hydrolase 33 family.</text>
</comment>
<protein>
    <recommendedName>
        <fullName evidence="3">exo-alpha-sialidase</fullName>
        <ecNumber evidence="3">3.2.1.18</ecNumber>
    </recommendedName>
</protein>